<dbReference type="AlphaFoldDB" id="A0A7K0FWA7"/>
<dbReference type="Gene3D" id="3.30.2310.20">
    <property type="entry name" value="RelE-like"/>
    <property type="match status" value="1"/>
</dbReference>
<dbReference type="Pfam" id="PF06769">
    <property type="entry name" value="YoeB_toxin"/>
    <property type="match status" value="1"/>
</dbReference>
<comment type="caution">
    <text evidence="7">The sequence shown here is derived from an EMBL/GenBank/DDBJ whole genome shotgun (WGS) entry which is preliminary data.</text>
</comment>
<dbReference type="GO" id="GO:0016787">
    <property type="term" value="F:hydrolase activity"/>
    <property type="evidence" value="ECO:0007669"/>
    <property type="project" value="UniProtKB-KW"/>
</dbReference>
<dbReference type="InterPro" id="IPR009614">
    <property type="entry name" value="YoeB_toxin"/>
</dbReference>
<evidence type="ECO:0000256" key="6">
    <source>
        <dbReference type="ARBA" id="ARBA00030388"/>
    </source>
</evidence>
<keyword evidence="4" id="KW-0255">Endonuclease</keyword>
<dbReference type="EMBL" id="WKKH01000004">
    <property type="protein sequence ID" value="MRX75269.1"/>
    <property type="molecule type" value="Genomic_DNA"/>
</dbReference>
<evidence type="ECO:0000256" key="2">
    <source>
        <dbReference type="ARBA" id="ARBA00022649"/>
    </source>
</evidence>
<evidence type="ECO:0000256" key="4">
    <source>
        <dbReference type="ARBA" id="ARBA00022759"/>
    </source>
</evidence>
<evidence type="ECO:0000256" key="1">
    <source>
        <dbReference type="ARBA" id="ARBA00008172"/>
    </source>
</evidence>
<dbReference type="PANTHER" id="PTHR38039">
    <property type="entry name" value="TOXIN YOEB"/>
    <property type="match status" value="1"/>
</dbReference>
<comment type="similarity">
    <text evidence="1">Belongs to the YoeB family.</text>
</comment>
<keyword evidence="3" id="KW-0540">Nuclease</keyword>
<dbReference type="InterPro" id="IPR035093">
    <property type="entry name" value="RelE/ParE_toxin_dom_sf"/>
</dbReference>
<dbReference type="NCBIfam" id="TIGR02116">
    <property type="entry name" value="toxin_Txe_YoeB"/>
    <property type="match status" value="1"/>
</dbReference>
<sequence>MQIELYEQAITDFKFWQQNRSKKNRNTIADMILHPFTGLGKPEALKHKLSGKWSRRINEEHRIVYEVINNYIFVYSLKGHYK</sequence>
<dbReference type="GO" id="GO:0006401">
    <property type="term" value="P:RNA catabolic process"/>
    <property type="evidence" value="ECO:0007669"/>
    <property type="project" value="InterPro"/>
</dbReference>
<organism evidence="7 8">
    <name type="scientific">Pedobacter petrophilus</name>
    <dbReference type="NCBI Taxonomy" id="1908241"/>
    <lineage>
        <taxon>Bacteria</taxon>
        <taxon>Pseudomonadati</taxon>
        <taxon>Bacteroidota</taxon>
        <taxon>Sphingobacteriia</taxon>
        <taxon>Sphingobacteriales</taxon>
        <taxon>Sphingobacteriaceae</taxon>
        <taxon>Pedobacter</taxon>
    </lineage>
</organism>
<keyword evidence="2" id="KW-1277">Toxin-antitoxin system</keyword>
<keyword evidence="8" id="KW-1185">Reference proteome</keyword>
<dbReference type="PANTHER" id="PTHR38039:SF1">
    <property type="entry name" value="TOXIN YOEB"/>
    <property type="match status" value="1"/>
</dbReference>
<evidence type="ECO:0000313" key="8">
    <source>
        <dbReference type="Proteomes" id="UP000487757"/>
    </source>
</evidence>
<reference evidence="7 8" key="1">
    <citation type="submission" date="2019-11" db="EMBL/GenBank/DDBJ databases">
        <title>Pedobacter petrophilus genome.</title>
        <authorList>
            <person name="Feldbauer M.J."/>
            <person name="Newman J.D."/>
        </authorList>
    </citation>
    <scope>NUCLEOTIDE SEQUENCE [LARGE SCALE GENOMIC DNA]</scope>
    <source>
        <strain evidence="7 8">LMG 29686</strain>
    </source>
</reference>
<keyword evidence="5" id="KW-0378">Hydrolase</keyword>
<dbReference type="RefSeq" id="WP_154279430.1">
    <property type="nucleotide sequence ID" value="NZ_JBHUJQ010000001.1"/>
</dbReference>
<dbReference type="SUPFAM" id="SSF143011">
    <property type="entry name" value="RelE-like"/>
    <property type="match status" value="1"/>
</dbReference>
<accession>A0A7K0FWA7</accession>
<dbReference type="GO" id="GO:0004519">
    <property type="term" value="F:endonuclease activity"/>
    <property type="evidence" value="ECO:0007669"/>
    <property type="project" value="UniProtKB-KW"/>
</dbReference>
<dbReference type="OrthoDB" id="9801102at2"/>
<evidence type="ECO:0000313" key="7">
    <source>
        <dbReference type="EMBL" id="MRX75269.1"/>
    </source>
</evidence>
<evidence type="ECO:0000256" key="3">
    <source>
        <dbReference type="ARBA" id="ARBA00022722"/>
    </source>
</evidence>
<evidence type="ECO:0000256" key="5">
    <source>
        <dbReference type="ARBA" id="ARBA00022801"/>
    </source>
</evidence>
<proteinExistence type="inferred from homology"/>
<protein>
    <recommendedName>
        <fullName evidence="6">Putative mRNA interferase YoeB</fullName>
    </recommendedName>
</protein>
<gene>
    <name evidence="7" type="ORF">GJU39_04135</name>
</gene>
<name>A0A7K0FWA7_9SPHI</name>
<dbReference type="Proteomes" id="UP000487757">
    <property type="component" value="Unassembled WGS sequence"/>
</dbReference>